<evidence type="ECO:0000256" key="10">
    <source>
        <dbReference type="ARBA" id="ARBA00023291"/>
    </source>
</evidence>
<evidence type="ECO:0000313" key="16">
    <source>
        <dbReference type="Proteomes" id="UP000576480"/>
    </source>
</evidence>
<comment type="cofactor">
    <cofactor evidence="11">
        <name>[2Fe-2S] cluster</name>
        <dbReference type="ChEBI" id="CHEBI:190135"/>
    </cofactor>
    <text evidence="11">Binds 1 [2Fe-2S] cluster.</text>
</comment>
<dbReference type="Proteomes" id="UP000576480">
    <property type="component" value="Unassembled WGS sequence"/>
</dbReference>
<dbReference type="PROSITE" id="PS51085">
    <property type="entry name" value="2FE2S_FER_2"/>
    <property type="match status" value="1"/>
</dbReference>
<dbReference type="InterPro" id="IPR004489">
    <property type="entry name" value="Succ_DH/fum_Rdtase_Fe-S"/>
</dbReference>
<evidence type="ECO:0000256" key="1">
    <source>
        <dbReference type="ARBA" id="ARBA00005163"/>
    </source>
</evidence>
<dbReference type="GO" id="GO:0022904">
    <property type="term" value="P:respiratory electron transport chain"/>
    <property type="evidence" value="ECO:0007669"/>
    <property type="project" value="TreeGrafter"/>
</dbReference>
<dbReference type="Gene3D" id="3.10.20.30">
    <property type="match status" value="1"/>
</dbReference>
<keyword evidence="17" id="KW-1185">Reference proteome</keyword>
<evidence type="ECO:0000259" key="13">
    <source>
        <dbReference type="PROSITE" id="PS51379"/>
    </source>
</evidence>
<evidence type="ECO:0000256" key="7">
    <source>
        <dbReference type="ARBA" id="ARBA00023002"/>
    </source>
</evidence>
<dbReference type="GO" id="GO:0051538">
    <property type="term" value="F:3 iron, 4 sulfur cluster binding"/>
    <property type="evidence" value="ECO:0007669"/>
    <property type="project" value="UniProtKB-KW"/>
</dbReference>
<comment type="similarity">
    <text evidence="2 11">Belongs to the succinate dehydrogenase/fumarate reductase iron-sulfur protein family.</text>
</comment>
<evidence type="ECO:0000256" key="2">
    <source>
        <dbReference type="ARBA" id="ARBA00009433"/>
    </source>
</evidence>
<evidence type="ECO:0000256" key="8">
    <source>
        <dbReference type="ARBA" id="ARBA00023004"/>
    </source>
</evidence>
<dbReference type="EC" id="1.3.5.1" evidence="11"/>
<evidence type="ECO:0000256" key="9">
    <source>
        <dbReference type="ARBA" id="ARBA00023014"/>
    </source>
</evidence>
<comment type="pathway">
    <text evidence="1">Carbohydrate metabolism; tricarboxylic acid cycle.</text>
</comment>
<dbReference type="PROSITE" id="PS00198">
    <property type="entry name" value="4FE4S_FER_1"/>
    <property type="match status" value="1"/>
</dbReference>
<keyword evidence="3 11" id="KW-0004">4Fe-4S</keyword>
<dbReference type="Pfam" id="PF13085">
    <property type="entry name" value="Fer2_3"/>
    <property type="match status" value="1"/>
</dbReference>
<dbReference type="SUPFAM" id="SSF46548">
    <property type="entry name" value="alpha-helical ferredoxin"/>
    <property type="match status" value="1"/>
</dbReference>
<evidence type="ECO:0000313" key="14">
    <source>
        <dbReference type="EMBL" id="GFP26728.1"/>
    </source>
</evidence>
<sequence>MNKKIAYRIARAKGGARAPSHYDTFTIDVDPSRTTILDGIQKIWAEQDTTLTFRHACHHASCGSCAVRVNGVEKLPCVVYISEVWDGTSPLVIEPLRNLPIVSDLVVDPTPFFDQMRRVGLPIICTSEPLVSGGSQEANRFENCIECLVCLSACPVVASDPRYLGPAALAAAHRIIVEPRGADLLFIQQLVDDDHGCWRCFYCQLCNVCPMNIDSPRAVVEMKERFSRGKLVNLLLSQADLMTRMGSRTDPVSNVLLNFPLARAFLERTLGIDRRRNFPKFQRQTFRQWFSRRTHSRGPGLF</sequence>
<dbReference type="InterPro" id="IPR017896">
    <property type="entry name" value="4Fe4S_Fe-S-bd"/>
</dbReference>
<dbReference type="RefSeq" id="WP_176229967.1">
    <property type="nucleotide sequence ID" value="NZ_BLRY01000004.1"/>
</dbReference>
<dbReference type="CDD" id="cd00207">
    <property type="entry name" value="fer2"/>
    <property type="match status" value="1"/>
</dbReference>
<dbReference type="InterPro" id="IPR009051">
    <property type="entry name" value="Helical_ferredxn"/>
</dbReference>
<evidence type="ECO:0000256" key="6">
    <source>
        <dbReference type="ARBA" id="ARBA00022723"/>
    </source>
</evidence>
<comment type="cofactor">
    <cofactor evidence="11">
        <name>[3Fe-4S] cluster</name>
        <dbReference type="ChEBI" id="CHEBI:21137"/>
    </cofactor>
    <text evidence="11">Binds 1 [3Fe-4S] cluster.</text>
</comment>
<keyword evidence="5 11" id="KW-0001">2Fe-2S</keyword>
<dbReference type="InterPro" id="IPR036010">
    <property type="entry name" value="2Fe-2S_ferredoxin-like_sf"/>
</dbReference>
<keyword evidence="8 11" id="KW-0408">Iron</keyword>
<dbReference type="GO" id="GO:0051539">
    <property type="term" value="F:4 iron, 4 sulfur cluster binding"/>
    <property type="evidence" value="ECO:0007669"/>
    <property type="project" value="UniProtKB-KW"/>
</dbReference>
<evidence type="ECO:0000256" key="5">
    <source>
        <dbReference type="ARBA" id="ARBA00022714"/>
    </source>
</evidence>
<keyword evidence="10 11" id="KW-0003">3Fe-4S</keyword>
<dbReference type="GO" id="GO:0051537">
    <property type="term" value="F:2 iron, 2 sulfur cluster binding"/>
    <property type="evidence" value="ECO:0007669"/>
    <property type="project" value="UniProtKB-KW"/>
</dbReference>
<dbReference type="NCBIfam" id="TIGR00384">
    <property type="entry name" value="dhsB"/>
    <property type="match status" value="1"/>
</dbReference>
<keyword evidence="9 11" id="KW-0411">Iron-sulfur</keyword>
<dbReference type="Proteomes" id="UP000591948">
    <property type="component" value="Unassembled WGS sequence"/>
</dbReference>
<comment type="cofactor">
    <cofactor evidence="11">
        <name>[4Fe-4S] cluster</name>
        <dbReference type="ChEBI" id="CHEBI:49883"/>
    </cofactor>
    <text evidence="11">Binds 1 [4Fe-4S] cluster.</text>
</comment>
<dbReference type="PANTHER" id="PTHR11921:SF29">
    <property type="entry name" value="SUCCINATE DEHYDROGENASE [UBIQUINONE] IRON-SULFUR SUBUNIT, MITOCHONDRIAL"/>
    <property type="match status" value="1"/>
</dbReference>
<dbReference type="GO" id="GO:0006099">
    <property type="term" value="P:tricarboxylic acid cycle"/>
    <property type="evidence" value="ECO:0007669"/>
    <property type="project" value="UniProtKB-KW"/>
</dbReference>
<evidence type="ECO:0000256" key="11">
    <source>
        <dbReference type="RuleBase" id="RU361237"/>
    </source>
</evidence>
<dbReference type="InterPro" id="IPR050573">
    <property type="entry name" value="SDH/FRD_Iron-Sulfur"/>
</dbReference>
<name>A0A6V8P2M5_9ACTN</name>
<gene>
    <name evidence="14" type="ORF">HKBW3S33_00143</name>
    <name evidence="15" type="ORF">HKBW3S43_01147</name>
</gene>
<dbReference type="GO" id="GO:0009055">
    <property type="term" value="F:electron transfer activity"/>
    <property type="evidence" value="ECO:0007669"/>
    <property type="project" value="InterPro"/>
</dbReference>
<comment type="catalytic activity">
    <reaction evidence="11">
        <text>a menaquinone + succinate = a menaquinol + fumarate</text>
        <dbReference type="Rhea" id="RHEA:27834"/>
        <dbReference type="Rhea" id="RHEA-COMP:9537"/>
        <dbReference type="Rhea" id="RHEA-COMP:9539"/>
        <dbReference type="ChEBI" id="CHEBI:16374"/>
        <dbReference type="ChEBI" id="CHEBI:18151"/>
        <dbReference type="ChEBI" id="CHEBI:29806"/>
        <dbReference type="ChEBI" id="CHEBI:30031"/>
        <dbReference type="EC" id="1.3.5.1"/>
    </reaction>
</comment>
<keyword evidence="4" id="KW-0816">Tricarboxylic acid cycle</keyword>
<evidence type="ECO:0000313" key="17">
    <source>
        <dbReference type="Proteomes" id="UP000591948"/>
    </source>
</evidence>
<dbReference type="PROSITE" id="PS00197">
    <property type="entry name" value="2FE2S_FER_1"/>
    <property type="match status" value="1"/>
</dbReference>
<dbReference type="InterPro" id="IPR001041">
    <property type="entry name" value="2Fe-2S_ferredoxin-type"/>
</dbReference>
<dbReference type="EMBL" id="BLRY01000004">
    <property type="protein sequence ID" value="GFP26728.1"/>
    <property type="molecule type" value="Genomic_DNA"/>
</dbReference>
<evidence type="ECO:0000259" key="12">
    <source>
        <dbReference type="PROSITE" id="PS51085"/>
    </source>
</evidence>
<organism evidence="14 17">
    <name type="scientific">Candidatus Hakubella thermalkaliphila</name>
    <dbReference type="NCBI Taxonomy" id="2754717"/>
    <lineage>
        <taxon>Bacteria</taxon>
        <taxon>Bacillati</taxon>
        <taxon>Actinomycetota</taxon>
        <taxon>Actinomycetota incertae sedis</taxon>
        <taxon>Candidatus Hakubellales</taxon>
        <taxon>Candidatus Hakubellaceae</taxon>
        <taxon>Candidatus Hakubella</taxon>
    </lineage>
</organism>
<dbReference type="Pfam" id="PF13183">
    <property type="entry name" value="Fer4_8"/>
    <property type="match status" value="1"/>
</dbReference>
<evidence type="ECO:0000313" key="15">
    <source>
        <dbReference type="EMBL" id="GFP35355.1"/>
    </source>
</evidence>
<evidence type="ECO:0000256" key="3">
    <source>
        <dbReference type="ARBA" id="ARBA00022485"/>
    </source>
</evidence>
<reference evidence="16 17" key="1">
    <citation type="journal article" date="2020" name="Front. Microbiol.">
        <title>Single-cell genomics of novel Actinobacteria with the Wood-Ljungdahl pathway discovered in a serpentinizing system.</title>
        <authorList>
            <person name="Merino N."/>
            <person name="Kawai M."/>
            <person name="Boyd E.S."/>
            <person name="Colman D.R."/>
            <person name="McGlynn S.E."/>
            <person name="Nealson K.H."/>
            <person name="Kurokawa K."/>
            <person name="Hongoh Y."/>
        </authorList>
    </citation>
    <scope>NUCLEOTIDE SEQUENCE [LARGE SCALE GENOMIC DNA]</scope>
    <source>
        <strain evidence="14 17">S33</strain>
        <strain evidence="15 16">S43</strain>
    </source>
</reference>
<keyword evidence="7" id="KW-0560">Oxidoreductase</keyword>
<feature type="domain" description="2Fe-2S ferredoxin-type" evidence="12">
    <location>
        <begin position="3"/>
        <end position="99"/>
    </location>
</feature>
<dbReference type="PROSITE" id="PS51379">
    <property type="entry name" value="4FE4S_FER_2"/>
    <property type="match status" value="1"/>
</dbReference>
<accession>A0A6V8P2M5</accession>
<dbReference type="GO" id="GO:0046872">
    <property type="term" value="F:metal ion binding"/>
    <property type="evidence" value="ECO:0007669"/>
    <property type="project" value="UniProtKB-KW"/>
</dbReference>
<dbReference type="InterPro" id="IPR025192">
    <property type="entry name" value="Succ_DH/fum_Rdtase_N"/>
</dbReference>
<protein>
    <recommendedName>
        <fullName evidence="11">Fumarate reductase iron-sulfur subunit</fullName>
        <ecNumber evidence="11">1.3.5.1</ecNumber>
    </recommendedName>
</protein>
<proteinExistence type="inferred from homology"/>
<dbReference type="InterPro" id="IPR012675">
    <property type="entry name" value="Beta-grasp_dom_sf"/>
</dbReference>
<dbReference type="Gene3D" id="1.10.1060.10">
    <property type="entry name" value="Alpha-helical ferredoxin"/>
    <property type="match status" value="1"/>
</dbReference>
<evidence type="ECO:0000256" key="4">
    <source>
        <dbReference type="ARBA" id="ARBA00022532"/>
    </source>
</evidence>
<dbReference type="SUPFAM" id="SSF54292">
    <property type="entry name" value="2Fe-2S ferredoxin-like"/>
    <property type="match status" value="1"/>
</dbReference>
<keyword evidence="6 11" id="KW-0479">Metal-binding</keyword>
<dbReference type="GO" id="GO:0008177">
    <property type="term" value="F:succinate dehydrogenase (quinone) activity"/>
    <property type="evidence" value="ECO:0007669"/>
    <property type="project" value="UniProtKB-EC"/>
</dbReference>
<dbReference type="AlphaFoldDB" id="A0A6V8P2M5"/>
<dbReference type="InterPro" id="IPR017900">
    <property type="entry name" value="4Fe4S_Fe_S_CS"/>
</dbReference>
<dbReference type="EMBL" id="BLSB01000086">
    <property type="protein sequence ID" value="GFP35355.1"/>
    <property type="molecule type" value="Genomic_DNA"/>
</dbReference>
<feature type="domain" description="4Fe-4S ferredoxin-type" evidence="13">
    <location>
        <begin position="134"/>
        <end position="164"/>
    </location>
</feature>
<comment type="caution">
    <text evidence="14">The sequence shown here is derived from an EMBL/GenBank/DDBJ whole genome shotgun (WGS) entry which is preliminary data.</text>
</comment>
<dbReference type="PANTHER" id="PTHR11921">
    <property type="entry name" value="SUCCINATE DEHYDROGENASE IRON-SULFUR PROTEIN"/>
    <property type="match status" value="1"/>
</dbReference>
<dbReference type="InterPro" id="IPR006058">
    <property type="entry name" value="2Fe2S_fd_BS"/>
</dbReference>